<accession>A0ABW8RR76</accession>
<evidence type="ECO:0000313" key="2">
    <source>
        <dbReference type="EMBL" id="MFK9095244.1"/>
    </source>
</evidence>
<protein>
    <submittedName>
        <fullName evidence="2">Nuclease-related domain-containing protein</fullName>
    </submittedName>
</protein>
<dbReference type="EMBL" id="JBJHQH010000038">
    <property type="protein sequence ID" value="MFK9095244.1"/>
    <property type="molecule type" value="Genomic_DNA"/>
</dbReference>
<feature type="domain" description="NERD" evidence="1">
    <location>
        <begin position="38"/>
        <end position="153"/>
    </location>
</feature>
<evidence type="ECO:0000259" key="1">
    <source>
        <dbReference type="PROSITE" id="PS50965"/>
    </source>
</evidence>
<dbReference type="InterPro" id="IPR011528">
    <property type="entry name" value="NERD"/>
</dbReference>
<dbReference type="Pfam" id="PF08378">
    <property type="entry name" value="NERD"/>
    <property type="match status" value="1"/>
</dbReference>
<gene>
    <name evidence="2" type="ORF">ACJEBI_27805</name>
</gene>
<name>A0ABW8RR76_9BACI</name>
<sequence>MLSFLNIFSKKKDKAKNHEVKPVSPIPKKTNDQIATRKGELGEYKINIQLAQLPKDFLYLSDIMIKNQKSQSGYSQLDHLIITPYGIFVIETKNYQGTIYGSKEHKSWLINGKFKMMNPFVQNYGHIQALKSLIDVKYHSLFISMVSFTKRCTFKVDIGYRKIESNELIVYDLELTDFIHRKISRIKMAHQVPLLSDKEIIFLHNCFKNLNVTNPKIREQHIHLLKSNHSESKIKKSNCVICNTAVSEKVKMYCLSNTKFKGKIYCFDHQKSIEKSN</sequence>
<comment type="caution">
    <text evidence="2">The sequence shown here is derived from an EMBL/GenBank/DDBJ whole genome shotgun (WGS) entry which is preliminary data.</text>
</comment>
<dbReference type="RefSeq" id="WP_406583641.1">
    <property type="nucleotide sequence ID" value="NZ_JBJHQH010000038.1"/>
</dbReference>
<evidence type="ECO:0000313" key="3">
    <source>
        <dbReference type="Proteomes" id="UP001623041"/>
    </source>
</evidence>
<dbReference type="Proteomes" id="UP001623041">
    <property type="component" value="Unassembled WGS sequence"/>
</dbReference>
<organism evidence="2 3">
    <name type="scientific">Bacillus salipaludis</name>
    <dbReference type="NCBI Taxonomy" id="2547811"/>
    <lineage>
        <taxon>Bacteria</taxon>
        <taxon>Bacillati</taxon>
        <taxon>Bacillota</taxon>
        <taxon>Bacilli</taxon>
        <taxon>Bacillales</taxon>
        <taxon>Bacillaceae</taxon>
        <taxon>Bacillus</taxon>
    </lineage>
</organism>
<proteinExistence type="predicted"/>
<keyword evidence="3" id="KW-1185">Reference proteome</keyword>
<dbReference type="PROSITE" id="PS50965">
    <property type="entry name" value="NERD"/>
    <property type="match status" value="1"/>
</dbReference>
<reference evidence="2 3" key="1">
    <citation type="submission" date="2024-11" db="EMBL/GenBank/DDBJ databases">
        <authorList>
            <person name="Lucas J.A."/>
        </authorList>
    </citation>
    <scope>NUCLEOTIDE SEQUENCE [LARGE SCALE GENOMIC DNA]</scope>
    <source>
        <strain evidence="2 3">Z 5.4</strain>
    </source>
</reference>